<dbReference type="STRING" id="97972.A0A2V1DMW4"/>
<feature type="domain" description="Zn(2)-C6 fungal-type" evidence="7">
    <location>
        <begin position="23"/>
        <end position="56"/>
    </location>
</feature>
<dbReference type="CDD" id="cd00067">
    <property type="entry name" value="GAL4"/>
    <property type="match status" value="1"/>
</dbReference>
<dbReference type="GO" id="GO:0000976">
    <property type="term" value="F:transcription cis-regulatory region binding"/>
    <property type="evidence" value="ECO:0007669"/>
    <property type="project" value="TreeGrafter"/>
</dbReference>
<keyword evidence="2" id="KW-0805">Transcription regulation</keyword>
<dbReference type="GO" id="GO:0008270">
    <property type="term" value="F:zinc ion binding"/>
    <property type="evidence" value="ECO:0007669"/>
    <property type="project" value="InterPro"/>
</dbReference>
<dbReference type="SUPFAM" id="SSF57701">
    <property type="entry name" value="Zn2/Cys6 DNA-binding domain"/>
    <property type="match status" value="1"/>
</dbReference>
<keyword evidence="5" id="KW-0539">Nucleus</keyword>
<dbReference type="SMART" id="SM00066">
    <property type="entry name" value="GAL4"/>
    <property type="match status" value="1"/>
</dbReference>
<dbReference type="Gene3D" id="4.10.240.10">
    <property type="entry name" value="Zn(2)-C6 fungal-type DNA-binding domain"/>
    <property type="match status" value="1"/>
</dbReference>
<keyword evidence="4" id="KW-0804">Transcription</keyword>
<dbReference type="GO" id="GO:0000981">
    <property type="term" value="F:DNA-binding transcription factor activity, RNA polymerase II-specific"/>
    <property type="evidence" value="ECO:0007669"/>
    <property type="project" value="InterPro"/>
</dbReference>
<evidence type="ECO:0000256" key="5">
    <source>
        <dbReference type="ARBA" id="ARBA00023242"/>
    </source>
</evidence>
<dbReference type="PROSITE" id="PS50048">
    <property type="entry name" value="ZN2_CY6_FUNGAL_2"/>
    <property type="match status" value="1"/>
</dbReference>
<feature type="region of interest" description="Disordered" evidence="6">
    <location>
        <begin position="1"/>
        <end position="23"/>
    </location>
</feature>
<dbReference type="OrthoDB" id="3163292at2759"/>
<comment type="subcellular location">
    <subcellularLocation>
        <location evidence="1">Nucleus</location>
    </subcellularLocation>
</comment>
<dbReference type="PANTHER" id="PTHR31845">
    <property type="entry name" value="FINGER DOMAIN PROTEIN, PUTATIVE-RELATED"/>
    <property type="match status" value="1"/>
</dbReference>
<dbReference type="Pfam" id="PF00172">
    <property type="entry name" value="Zn_clus"/>
    <property type="match status" value="1"/>
</dbReference>
<evidence type="ECO:0000256" key="2">
    <source>
        <dbReference type="ARBA" id="ARBA00023015"/>
    </source>
</evidence>
<evidence type="ECO:0000256" key="3">
    <source>
        <dbReference type="ARBA" id="ARBA00023125"/>
    </source>
</evidence>
<evidence type="ECO:0000256" key="6">
    <source>
        <dbReference type="SAM" id="MobiDB-lite"/>
    </source>
</evidence>
<keyword evidence="9" id="KW-1185">Reference proteome</keyword>
<gene>
    <name evidence="8" type="ORF">DM02DRAFT_615229</name>
</gene>
<evidence type="ECO:0000313" key="8">
    <source>
        <dbReference type="EMBL" id="PVH99191.1"/>
    </source>
</evidence>
<evidence type="ECO:0000256" key="4">
    <source>
        <dbReference type="ARBA" id="ARBA00023163"/>
    </source>
</evidence>
<dbReference type="PROSITE" id="PS00463">
    <property type="entry name" value="ZN2_CY6_FUNGAL_1"/>
    <property type="match status" value="1"/>
</dbReference>
<accession>A0A2V1DMW4</accession>
<dbReference type="Proteomes" id="UP000244855">
    <property type="component" value="Unassembled WGS sequence"/>
</dbReference>
<evidence type="ECO:0000259" key="7">
    <source>
        <dbReference type="PROSITE" id="PS50048"/>
    </source>
</evidence>
<evidence type="ECO:0000313" key="9">
    <source>
        <dbReference type="Proteomes" id="UP000244855"/>
    </source>
</evidence>
<organism evidence="8 9">
    <name type="scientific">Periconia macrospinosa</name>
    <dbReference type="NCBI Taxonomy" id="97972"/>
    <lineage>
        <taxon>Eukaryota</taxon>
        <taxon>Fungi</taxon>
        <taxon>Dikarya</taxon>
        <taxon>Ascomycota</taxon>
        <taxon>Pezizomycotina</taxon>
        <taxon>Dothideomycetes</taxon>
        <taxon>Pleosporomycetidae</taxon>
        <taxon>Pleosporales</taxon>
        <taxon>Massarineae</taxon>
        <taxon>Periconiaceae</taxon>
        <taxon>Periconia</taxon>
    </lineage>
</organism>
<evidence type="ECO:0000256" key="1">
    <source>
        <dbReference type="ARBA" id="ARBA00004123"/>
    </source>
</evidence>
<reference evidence="8 9" key="1">
    <citation type="journal article" date="2018" name="Sci. Rep.">
        <title>Comparative genomics provides insights into the lifestyle and reveals functional heterogeneity of dark septate endophytic fungi.</title>
        <authorList>
            <person name="Knapp D.G."/>
            <person name="Nemeth J.B."/>
            <person name="Barry K."/>
            <person name="Hainaut M."/>
            <person name="Henrissat B."/>
            <person name="Johnson J."/>
            <person name="Kuo A."/>
            <person name="Lim J.H.P."/>
            <person name="Lipzen A."/>
            <person name="Nolan M."/>
            <person name="Ohm R.A."/>
            <person name="Tamas L."/>
            <person name="Grigoriev I.V."/>
            <person name="Spatafora J.W."/>
            <person name="Nagy L.G."/>
            <person name="Kovacs G.M."/>
        </authorList>
    </citation>
    <scope>NUCLEOTIDE SEQUENCE [LARGE SCALE GENOMIC DNA]</scope>
    <source>
        <strain evidence="8 9">DSE2036</strain>
    </source>
</reference>
<dbReference type="InterPro" id="IPR036864">
    <property type="entry name" value="Zn2-C6_fun-type_DNA-bd_sf"/>
</dbReference>
<sequence>MNGSSDTTSTRKKRKTREDRKPSCSECRAHKVRCDASLDYSRPCSRCRAKNVACIVEEERKKESAKLTQKQSTAPIVNPSGTQTQTIGGVLVEGAMIDLCFVRFYRFHAPLVPILESEITPQDCLLESPFKFWVITAIGSRKCLEDPTLFTRLSPHVESMAMTLTSWSQTSPYPVLEAWLLMCNFQLSIDVPFWRTVYCTLSSAAVAFAERTVMLTSLHSQGVFMQFKGLDTDRGAILSAHTNALHQSLMGLHGYPVNDTIEMQQLLTNQSRRKYLPGWIFLQSRAMAIVAKIHRLTSELTLGGALHNQSRVLRSLVRASELELSELSLQTKPEDFGPLSPFDVAVARLQVNSLLFLMSQKDLDHTDRSRLSNSAIETMEAISGLERTHSISLACPHSIFQGIQLAACTLLRLVKSSTSDSNHAGDDQKDAIFAAINITKCISVRNNDIPAKFSEIVSQLWSSENMYRDASGMYPTDLYIKNHYSMNVVFDCLWWWRKLFLQGPSHNPPSIINNHRSDSSRSSNPGAHETADLNQNFWMDRGTWGFDWDMFDNFDLLDLPAIDIAPE</sequence>
<dbReference type="PANTHER" id="PTHR31845:SF21">
    <property type="entry name" value="REGULATORY PROTEIN LEU3"/>
    <property type="match status" value="1"/>
</dbReference>
<dbReference type="EMBL" id="KZ805397">
    <property type="protein sequence ID" value="PVH99191.1"/>
    <property type="molecule type" value="Genomic_DNA"/>
</dbReference>
<dbReference type="GO" id="GO:0005634">
    <property type="term" value="C:nucleus"/>
    <property type="evidence" value="ECO:0007669"/>
    <property type="project" value="UniProtKB-SubCell"/>
</dbReference>
<dbReference type="InterPro" id="IPR001138">
    <property type="entry name" value="Zn2Cys6_DnaBD"/>
</dbReference>
<protein>
    <recommendedName>
        <fullName evidence="7">Zn(2)-C6 fungal-type domain-containing protein</fullName>
    </recommendedName>
</protein>
<proteinExistence type="predicted"/>
<dbReference type="AlphaFoldDB" id="A0A2V1DMW4"/>
<keyword evidence="3" id="KW-0238">DNA-binding</keyword>
<dbReference type="InterPro" id="IPR051089">
    <property type="entry name" value="prtT"/>
</dbReference>
<name>A0A2V1DMW4_9PLEO</name>